<sequence>MKVHSDIWRQYYQKALTRKHSPRTEKAISLRETVSNVALDCGCGTGSDIAYLDEQGLQVHGFDCNQDAVALCRERFNQSALVDITQATFEDYDYPNTGLILAHSSLYFADPSRFEKTWQKLVTGLEVGGVFSGDFMGGEDSWASNYRTYTTPLTEQQVLSLFDRFEIASFNQRNEIGTTAIGKQKRWHTFSVMAIKRR</sequence>
<proteinExistence type="predicted"/>
<dbReference type="GO" id="GO:0008168">
    <property type="term" value="F:methyltransferase activity"/>
    <property type="evidence" value="ECO:0007669"/>
    <property type="project" value="UniProtKB-KW"/>
</dbReference>
<keyword evidence="2" id="KW-0489">Methyltransferase</keyword>
<evidence type="ECO:0000313" key="3">
    <source>
        <dbReference type="Proteomes" id="UP001155586"/>
    </source>
</evidence>
<dbReference type="EMBL" id="JAKRRX010000024">
    <property type="protein sequence ID" value="MCW8333444.1"/>
    <property type="molecule type" value="Genomic_DNA"/>
</dbReference>
<name>A0A9X3HQS2_9VIBR</name>
<evidence type="ECO:0000259" key="1">
    <source>
        <dbReference type="Pfam" id="PF13649"/>
    </source>
</evidence>
<protein>
    <submittedName>
        <fullName evidence="2">Class I SAM-dependent methyltransferase</fullName>
    </submittedName>
</protein>
<reference evidence="2" key="1">
    <citation type="submission" date="2022-02" db="EMBL/GenBank/DDBJ databases">
        <title>Vibrio sp. nov., a new bacterium isolated from Bohai sea, China.</title>
        <authorList>
            <person name="Yuan Y."/>
        </authorList>
    </citation>
    <scope>NUCLEOTIDE SEQUENCE</scope>
    <source>
        <strain evidence="2">DBSS07</strain>
    </source>
</reference>
<keyword evidence="3" id="KW-1185">Reference proteome</keyword>
<dbReference type="InterPro" id="IPR029063">
    <property type="entry name" value="SAM-dependent_MTases_sf"/>
</dbReference>
<dbReference type="CDD" id="cd02440">
    <property type="entry name" value="AdoMet_MTases"/>
    <property type="match status" value="1"/>
</dbReference>
<dbReference type="AlphaFoldDB" id="A0A9X3HQS2"/>
<dbReference type="Pfam" id="PF13649">
    <property type="entry name" value="Methyltransf_25"/>
    <property type="match status" value="1"/>
</dbReference>
<dbReference type="RefSeq" id="WP_265687009.1">
    <property type="nucleotide sequence ID" value="NZ_JAKRRX010000024.1"/>
</dbReference>
<comment type="caution">
    <text evidence="2">The sequence shown here is derived from an EMBL/GenBank/DDBJ whole genome shotgun (WGS) entry which is preliminary data.</text>
</comment>
<dbReference type="GO" id="GO:0032259">
    <property type="term" value="P:methylation"/>
    <property type="evidence" value="ECO:0007669"/>
    <property type="project" value="UniProtKB-KW"/>
</dbReference>
<feature type="domain" description="Methyltransferase" evidence="1">
    <location>
        <begin position="39"/>
        <end position="129"/>
    </location>
</feature>
<evidence type="ECO:0000313" key="2">
    <source>
        <dbReference type="EMBL" id="MCW8333444.1"/>
    </source>
</evidence>
<keyword evidence="2" id="KW-0808">Transferase</keyword>
<dbReference type="InterPro" id="IPR041698">
    <property type="entry name" value="Methyltransf_25"/>
</dbReference>
<gene>
    <name evidence="2" type="ORF">MD483_06365</name>
</gene>
<organism evidence="2 3">
    <name type="scientific">Vibrio paucivorans</name>
    <dbReference type="NCBI Taxonomy" id="2829489"/>
    <lineage>
        <taxon>Bacteria</taxon>
        <taxon>Pseudomonadati</taxon>
        <taxon>Pseudomonadota</taxon>
        <taxon>Gammaproteobacteria</taxon>
        <taxon>Vibrionales</taxon>
        <taxon>Vibrionaceae</taxon>
        <taxon>Vibrio</taxon>
    </lineage>
</organism>
<dbReference type="Proteomes" id="UP001155586">
    <property type="component" value="Unassembled WGS sequence"/>
</dbReference>
<dbReference type="Gene3D" id="3.40.50.150">
    <property type="entry name" value="Vaccinia Virus protein VP39"/>
    <property type="match status" value="1"/>
</dbReference>
<dbReference type="SUPFAM" id="SSF53335">
    <property type="entry name" value="S-adenosyl-L-methionine-dependent methyltransferases"/>
    <property type="match status" value="1"/>
</dbReference>
<accession>A0A9X3HQS2</accession>